<dbReference type="PROSITE" id="PS50928">
    <property type="entry name" value="ABC_TM1"/>
    <property type="match status" value="1"/>
</dbReference>
<dbReference type="InterPro" id="IPR000515">
    <property type="entry name" value="MetI-like"/>
</dbReference>
<protein>
    <submittedName>
        <fullName evidence="10">Amino acid ABC transporter permease</fullName>
    </submittedName>
</protein>
<dbReference type="Proteomes" id="UP001199424">
    <property type="component" value="Unassembled WGS sequence"/>
</dbReference>
<keyword evidence="7 8" id="KW-0472">Membrane</keyword>
<dbReference type="InterPro" id="IPR010065">
    <property type="entry name" value="AA_ABC_transptr_permease_3TM"/>
</dbReference>
<dbReference type="SUPFAM" id="SSF161098">
    <property type="entry name" value="MetI-like"/>
    <property type="match status" value="1"/>
</dbReference>
<sequence length="219" mass="24242">MNAIQQIIGWMPALLQATGVTLALSVTSVLTALVLAVFLALGKISKNTVLRSVCGAYIFFFRGTPLLMQLFFLYYTLPQLVPAFNIQSRFLAAWIAFSLNVAAYLAEIIRAAIQSIDKGQLEASTALGLTHSQAMRLVIIPQAYRRMIPPICNEFVMVLKDTSLVSIIALTDLTYQTKIIASNKASALVYIPAMIIYLIITGVFTVIFNRLEKRLSIYE</sequence>
<keyword evidence="4 8" id="KW-0812">Transmembrane</keyword>
<reference evidence="10" key="1">
    <citation type="submission" date="2021-10" db="EMBL/GenBank/DDBJ databases">
        <title>Anaerobic single-cell dispensing facilitates the cultivation of human gut bacteria.</title>
        <authorList>
            <person name="Afrizal A."/>
        </authorList>
    </citation>
    <scope>NUCLEOTIDE SEQUENCE</scope>
    <source>
        <strain evidence="10">CLA-AA-H250</strain>
    </source>
</reference>
<evidence type="ECO:0000256" key="5">
    <source>
        <dbReference type="ARBA" id="ARBA00022970"/>
    </source>
</evidence>
<feature type="transmembrane region" description="Helical" evidence="8">
    <location>
        <begin position="86"/>
        <end position="106"/>
    </location>
</feature>
<evidence type="ECO:0000256" key="2">
    <source>
        <dbReference type="ARBA" id="ARBA00022448"/>
    </source>
</evidence>
<comment type="similarity">
    <text evidence="8">Belongs to the binding-protein-dependent transport system permease family.</text>
</comment>
<keyword evidence="11" id="KW-1185">Reference proteome</keyword>
<keyword evidence="5" id="KW-0029">Amino-acid transport</keyword>
<gene>
    <name evidence="10" type="ORF">LKD31_03670</name>
</gene>
<keyword evidence="3" id="KW-1003">Cell membrane</keyword>
<dbReference type="FunFam" id="1.10.3720.10:FF:000006">
    <property type="entry name" value="Glutamate/aspartate ABC transporter, permease protein GltK"/>
    <property type="match status" value="1"/>
</dbReference>
<feature type="domain" description="ABC transmembrane type-1" evidence="9">
    <location>
        <begin position="18"/>
        <end position="207"/>
    </location>
</feature>
<evidence type="ECO:0000256" key="8">
    <source>
        <dbReference type="RuleBase" id="RU363032"/>
    </source>
</evidence>
<dbReference type="InterPro" id="IPR035906">
    <property type="entry name" value="MetI-like_sf"/>
</dbReference>
<keyword evidence="6 8" id="KW-1133">Transmembrane helix</keyword>
<evidence type="ECO:0000256" key="1">
    <source>
        <dbReference type="ARBA" id="ARBA00004651"/>
    </source>
</evidence>
<comment type="subcellular location">
    <subcellularLocation>
        <location evidence="1 8">Cell membrane</location>
        <topology evidence="1 8">Multi-pass membrane protein</topology>
    </subcellularLocation>
</comment>
<evidence type="ECO:0000256" key="3">
    <source>
        <dbReference type="ARBA" id="ARBA00022475"/>
    </source>
</evidence>
<organism evidence="10 11">
    <name type="scientific">Hominenteromicrobium mulieris</name>
    <dbReference type="NCBI Taxonomy" id="2885357"/>
    <lineage>
        <taxon>Bacteria</taxon>
        <taxon>Bacillati</taxon>
        <taxon>Bacillota</taxon>
        <taxon>Clostridia</taxon>
        <taxon>Eubacteriales</taxon>
        <taxon>Oscillospiraceae</taxon>
        <taxon>Hominenteromicrobium</taxon>
    </lineage>
</organism>
<evidence type="ECO:0000313" key="11">
    <source>
        <dbReference type="Proteomes" id="UP001199424"/>
    </source>
</evidence>
<evidence type="ECO:0000256" key="4">
    <source>
        <dbReference type="ARBA" id="ARBA00022692"/>
    </source>
</evidence>
<comment type="caution">
    <text evidence="10">The sequence shown here is derived from an EMBL/GenBank/DDBJ whole genome shotgun (WGS) entry which is preliminary data.</text>
</comment>
<feature type="transmembrane region" description="Helical" evidence="8">
    <location>
        <begin position="187"/>
        <end position="208"/>
    </location>
</feature>
<dbReference type="GO" id="GO:0022857">
    <property type="term" value="F:transmembrane transporter activity"/>
    <property type="evidence" value="ECO:0007669"/>
    <property type="project" value="InterPro"/>
</dbReference>
<evidence type="ECO:0000313" key="10">
    <source>
        <dbReference type="EMBL" id="MCC2136113.1"/>
    </source>
</evidence>
<proteinExistence type="inferred from homology"/>
<dbReference type="AlphaFoldDB" id="A0AAE3DGR6"/>
<evidence type="ECO:0000256" key="7">
    <source>
        <dbReference type="ARBA" id="ARBA00023136"/>
    </source>
</evidence>
<dbReference type="InterPro" id="IPR043429">
    <property type="entry name" value="ArtM/GltK/GlnP/TcyL/YhdX-like"/>
</dbReference>
<dbReference type="Pfam" id="PF00528">
    <property type="entry name" value="BPD_transp_1"/>
    <property type="match status" value="1"/>
</dbReference>
<dbReference type="EMBL" id="JAJEQC010000002">
    <property type="protein sequence ID" value="MCC2136113.1"/>
    <property type="molecule type" value="Genomic_DNA"/>
</dbReference>
<dbReference type="NCBIfam" id="TIGR01726">
    <property type="entry name" value="HEQRo_perm_3TM"/>
    <property type="match status" value="1"/>
</dbReference>
<dbReference type="CDD" id="cd06261">
    <property type="entry name" value="TM_PBP2"/>
    <property type="match status" value="1"/>
</dbReference>
<evidence type="ECO:0000259" key="9">
    <source>
        <dbReference type="PROSITE" id="PS50928"/>
    </source>
</evidence>
<dbReference type="GO" id="GO:0006865">
    <property type="term" value="P:amino acid transport"/>
    <property type="evidence" value="ECO:0007669"/>
    <property type="project" value="UniProtKB-KW"/>
</dbReference>
<feature type="transmembrane region" description="Helical" evidence="8">
    <location>
        <begin position="53"/>
        <end position="74"/>
    </location>
</feature>
<dbReference type="RefSeq" id="WP_176820818.1">
    <property type="nucleotide sequence ID" value="NZ_JAJEQC010000002.1"/>
</dbReference>
<dbReference type="Gene3D" id="1.10.3720.10">
    <property type="entry name" value="MetI-like"/>
    <property type="match status" value="1"/>
</dbReference>
<dbReference type="GO" id="GO:0043190">
    <property type="term" value="C:ATP-binding cassette (ABC) transporter complex"/>
    <property type="evidence" value="ECO:0007669"/>
    <property type="project" value="InterPro"/>
</dbReference>
<dbReference type="PANTHER" id="PTHR30614:SF0">
    <property type="entry name" value="L-CYSTINE TRANSPORT SYSTEM PERMEASE PROTEIN TCYL"/>
    <property type="match status" value="1"/>
</dbReference>
<keyword evidence="2 8" id="KW-0813">Transport</keyword>
<accession>A0AAE3DGR6</accession>
<name>A0AAE3DGR6_9FIRM</name>
<dbReference type="PANTHER" id="PTHR30614">
    <property type="entry name" value="MEMBRANE COMPONENT OF AMINO ACID ABC TRANSPORTER"/>
    <property type="match status" value="1"/>
</dbReference>
<evidence type="ECO:0000256" key="6">
    <source>
        <dbReference type="ARBA" id="ARBA00022989"/>
    </source>
</evidence>
<feature type="transmembrane region" description="Helical" evidence="8">
    <location>
        <begin position="20"/>
        <end position="41"/>
    </location>
</feature>